<evidence type="ECO:0000313" key="3">
    <source>
        <dbReference type="Proteomes" id="UP000827092"/>
    </source>
</evidence>
<feature type="compositionally biased region" description="Basic and acidic residues" evidence="1">
    <location>
        <begin position="410"/>
        <end position="421"/>
    </location>
</feature>
<protein>
    <recommendedName>
        <fullName evidence="4">Cat eye syndrome critical region protein 2</fullName>
    </recommendedName>
</protein>
<evidence type="ECO:0008006" key="4">
    <source>
        <dbReference type="Google" id="ProtNLM"/>
    </source>
</evidence>
<evidence type="ECO:0000256" key="1">
    <source>
        <dbReference type="SAM" id="MobiDB-lite"/>
    </source>
</evidence>
<feature type="compositionally biased region" description="Basic and acidic residues" evidence="1">
    <location>
        <begin position="280"/>
        <end position="328"/>
    </location>
</feature>
<feature type="compositionally biased region" description="Basic and acidic residues" evidence="1">
    <location>
        <begin position="164"/>
        <end position="179"/>
    </location>
</feature>
<comment type="caution">
    <text evidence="2">The sequence shown here is derived from an EMBL/GenBank/DDBJ whole genome shotgun (WGS) entry which is preliminary data.</text>
</comment>
<name>A0AAV6U8X7_9ARAC</name>
<dbReference type="AlphaFoldDB" id="A0AAV6U8X7"/>
<organism evidence="2 3">
    <name type="scientific">Oedothorax gibbosus</name>
    <dbReference type="NCBI Taxonomy" id="931172"/>
    <lineage>
        <taxon>Eukaryota</taxon>
        <taxon>Metazoa</taxon>
        <taxon>Ecdysozoa</taxon>
        <taxon>Arthropoda</taxon>
        <taxon>Chelicerata</taxon>
        <taxon>Arachnida</taxon>
        <taxon>Araneae</taxon>
        <taxon>Araneomorphae</taxon>
        <taxon>Entelegynae</taxon>
        <taxon>Araneoidea</taxon>
        <taxon>Linyphiidae</taxon>
        <taxon>Erigoninae</taxon>
        <taxon>Oedothorax</taxon>
    </lineage>
</organism>
<feature type="compositionally biased region" description="Basic and acidic residues" evidence="1">
    <location>
        <begin position="336"/>
        <end position="361"/>
    </location>
</feature>
<feature type="region of interest" description="Disordered" evidence="1">
    <location>
        <begin position="269"/>
        <end position="451"/>
    </location>
</feature>
<dbReference type="GO" id="GO:0006338">
    <property type="term" value="P:chromatin remodeling"/>
    <property type="evidence" value="ECO:0007669"/>
    <property type="project" value="InterPro"/>
</dbReference>
<dbReference type="Proteomes" id="UP000827092">
    <property type="component" value="Unassembled WGS sequence"/>
</dbReference>
<gene>
    <name evidence="2" type="ORF">JTE90_019539</name>
</gene>
<evidence type="ECO:0000313" key="2">
    <source>
        <dbReference type="EMBL" id="KAG8180258.1"/>
    </source>
</evidence>
<keyword evidence="3" id="KW-1185">Reference proteome</keyword>
<sequence length="536" mass="61750">MDEVQSWWEVPAIAHFCYAFRDVFNLLYFEIGELEAALLKVQDPELSISLEQLVIKLLQGCFGEKDVRADNWEEKLIEVFEENCDDDDDNNPVKNRSFHFLSPRQKVECLYKLCQFLLDTEGTLDIIKDIPAENMKADCVGKDSQNNLYWYFCDERLYKEDPSVKAKKTDQPIKSETNKNAKTNNGKRSTTRQRKPVVSPEISSPWTIVCHNTSDWETLVKGFSKTKNANEKVLVKEVTTKYLPLLKEVVAEKDQLLRKRYLEFAPKRVSSRISKVKAQRKMEDQKAAEAAEEKRKQQEEEQKKKEAEHEKMKKEARQRRVEEREKIIHGRLIRAKQREMMRGRSPDSESEKDEKPSESRPQRACRSRSQSTEQNTNNVDVGKQSDKESFVYNNMSKRTSPRNSITCVDKNTDEKDHDYHNTSRSSSSKSSPSFASDRPEPRLAGPSEDIGSYSLNRTVDSSKRKVATISYLTFPDTKHLKNGANYTVQAVKAIPSAPSISCFKENNWYTNNCKKVTNSPAIIRLSFVKPPAKSQS</sequence>
<dbReference type="InterPro" id="IPR029614">
    <property type="entry name" value="CECR2"/>
</dbReference>
<dbReference type="GO" id="GO:0090537">
    <property type="term" value="C:CERF complex"/>
    <property type="evidence" value="ECO:0007669"/>
    <property type="project" value="InterPro"/>
</dbReference>
<feature type="compositionally biased region" description="Polar residues" evidence="1">
    <location>
        <begin position="391"/>
        <end position="406"/>
    </location>
</feature>
<feature type="compositionally biased region" description="Low complexity" evidence="1">
    <location>
        <begin position="423"/>
        <end position="436"/>
    </location>
</feature>
<feature type="compositionally biased region" description="Polar residues" evidence="1">
    <location>
        <begin position="367"/>
        <end position="379"/>
    </location>
</feature>
<accession>A0AAV6U8X7</accession>
<reference evidence="2 3" key="1">
    <citation type="journal article" date="2022" name="Nat. Ecol. Evol.">
        <title>A masculinizing supergene underlies an exaggerated male reproductive morph in a spider.</title>
        <authorList>
            <person name="Hendrickx F."/>
            <person name="De Corte Z."/>
            <person name="Sonet G."/>
            <person name="Van Belleghem S.M."/>
            <person name="Kostlbacher S."/>
            <person name="Vangestel C."/>
        </authorList>
    </citation>
    <scope>NUCLEOTIDE SEQUENCE [LARGE SCALE GENOMIC DNA]</scope>
    <source>
        <strain evidence="2">W744_W776</strain>
    </source>
</reference>
<feature type="region of interest" description="Disordered" evidence="1">
    <location>
        <begin position="164"/>
        <end position="198"/>
    </location>
</feature>
<proteinExistence type="predicted"/>
<dbReference type="PANTHER" id="PTHR47092:SF1">
    <property type="entry name" value="CHROMATIN REMODELING REGULATOR CECR2"/>
    <property type="match status" value="1"/>
</dbReference>
<dbReference type="PANTHER" id="PTHR47092">
    <property type="entry name" value="CAT EYE SYNDROME CRITICAL REGION PROTEIN 2"/>
    <property type="match status" value="1"/>
</dbReference>
<dbReference type="EMBL" id="JAFNEN010000571">
    <property type="protein sequence ID" value="KAG8180258.1"/>
    <property type="molecule type" value="Genomic_DNA"/>
</dbReference>